<reference evidence="1" key="4">
    <citation type="submission" date="2019-03" db="UniProtKB">
        <authorList>
            <consortium name="EnsemblPlants"/>
        </authorList>
    </citation>
    <scope>IDENTIFICATION</scope>
</reference>
<sequence length="67" mass="7741">LFRYSQVLAISRLSSKVHGATEDKRFMSNQGAWCSQLMNRRSTKFEVRSQIALLSKESSLLFDCNRL</sequence>
<reference evidence="1" key="3">
    <citation type="journal article" date="2017" name="Nature">
        <title>Genome sequence of the progenitor of the wheat D genome Aegilops tauschii.</title>
        <authorList>
            <person name="Luo M.C."/>
            <person name="Gu Y.Q."/>
            <person name="Puiu D."/>
            <person name="Wang H."/>
            <person name="Twardziok S.O."/>
            <person name="Deal K.R."/>
            <person name="Huo N."/>
            <person name="Zhu T."/>
            <person name="Wang L."/>
            <person name="Wang Y."/>
            <person name="McGuire P.E."/>
            <person name="Liu S."/>
            <person name="Long H."/>
            <person name="Ramasamy R.K."/>
            <person name="Rodriguez J.C."/>
            <person name="Van S.L."/>
            <person name="Yuan L."/>
            <person name="Wang Z."/>
            <person name="Xia Z."/>
            <person name="Xiao L."/>
            <person name="Anderson O.D."/>
            <person name="Ouyang S."/>
            <person name="Liang Y."/>
            <person name="Zimin A.V."/>
            <person name="Pertea G."/>
            <person name="Qi P."/>
            <person name="Bennetzen J.L."/>
            <person name="Dai X."/>
            <person name="Dawson M.W."/>
            <person name="Muller H.G."/>
            <person name="Kugler K."/>
            <person name="Rivarola-Duarte L."/>
            <person name="Spannagl M."/>
            <person name="Mayer K.F.X."/>
            <person name="Lu F.H."/>
            <person name="Bevan M.W."/>
            <person name="Leroy P."/>
            <person name="Li P."/>
            <person name="You F.M."/>
            <person name="Sun Q."/>
            <person name="Liu Z."/>
            <person name="Lyons E."/>
            <person name="Wicker T."/>
            <person name="Salzberg S.L."/>
            <person name="Devos K.M."/>
            <person name="Dvorak J."/>
        </authorList>
    </citation>
    <scope>NUCLEOTIDE SEQUENCE [LARGE SCALE GENOMIC DNA]</scope>
    <source>
        <strain evidence="1">cv. AL8/78</strain>
    </source>
</reference>
<proteinExistence type="predicted"/>
<dbReference type="Proteomes" id="UP000015105">
    <property type="component" value="Chromosome 5D"/>
</dbReference>
<reference evidence="2" key="1">
    <citation type="journal article" date="2014" name="Science">
        <title>Ancient hybridizations among the ancestral genomes of bread wheat.</title>
        <authorList>
            <consortium name="International Wheat Genome Sequencing Consortium,"/>
            <person name="Marcussen T."/>
            <person name="Sandve S.R."/>
            <person name="Heier L."/>
            <person name="Spannagl M."/>
            <person name="Pfeifer M."/>
            <person name="Jakobsen K.S."/>
            <person name="Wulff B.B."/>
            <person name="Steuernagel B."/>
            <person name="Mayer K.F."/>
            <person name="Olsen O.A."/>
        </authorList>
    </citation>
    <scope>NUCLEOTIDE SEQUENCE [LARGE SCALE GENOMIC DNA]</scope>
    <source>
        <strain evidence="2">cv. AL8/78</strain>
    </source>
</reference>
<reference evidence="1" key="5">
    <citation type="journal article" date="2021" name="G3 (Bethesda)">
        <title>Aegilops tauschii genome assembly Aet v5.0 features greater sequence contiguity and improved annotation.</title>
        <authorList>
            <person name="Wang L."/>
            <person name="Zhu T."/>
            <person name="Rodriguez J.C."/>
            <person name="Deal K.R."/>
            <person name="Dubcovsky J."/>
            <person name="McGuire P.E."/>
            <person name="Lux T."/>
            <person name="Spannagl M."/>
            <person name="Mayer K.F.X."/>
            <person name="Baldrich P."/>
            <person name="Meyers B.C."/>
            <person name="Huo N."/>
            <person name="Gu Y.Q."/>
            <person name="Zhou H."/>
            <person name="Devos K.M."/>
            <person name="Bennetzen J.L."/>
            <person name="Unver T."/>
            <person name="Budak H."/>
            <person name="Gulick P.J."/>
            <person name="Galiba G."/>
            <person name="Kalapos B."/>
            <person name="Nelson D.R."/>
            <person name="Li P."/>
            <person name="You F.M."/>
            <person name="Luo M.C."/>
            <person name="Dvorak J."/>
        </authorList>
    </citation>
    <scope>NUCLEOTIDE SEQUENCE [LARGE SCALE GENOMIC DNA]</scope>
    <source>
        <strain evidence="1">cv. AL8/78</strain>
    </source>
</reference>
<protein>
    <submittedName>
        <fullName evidence="1">Uncharacterized protein</fullName>
    </submittedName>
</protein>
<evidence type="ECO:0000313" key="2">
    <source>
        <dbReference type="Proteomes" id="UP000015105"/>
    </source>
</evidence>
<name>A0A453LY06_AEGTS</name>
<organism evidence="1 2">
    <name type="scientific">Aegilops tauschii subsp. strangulata</name>
    <name type="common">Goatgrass</name>
    <dbReference type="NCBI Taxonomy" id="200361"/>
    <lineage>
        <taxon>Eukaryota</taxon>
        <taxon>Viridiplantae</taxon>
        <taxon>Streptophyta</taxon>
        <taxon>Embryophyta</taxon>
        <taxon>Tracheophyta</taxon>
        <taxon>Spermatophyta</taxon>
        <taxon>Magnoliopsida</taxon>
        <taxon>Liliopsida</taxon>
        <taxon>Poales</taxon>
        <taxon>Poaceae</taxon>
        <taxon>BOP clade</taxon>
        <taxon>Pooideae</taxon>
        <taxon>Triticodae</taxon>
        <taxon>Triticeae</taxon>
        <taxon>Triticinae</taxon>
        <taxon>Aegilops</taxon>
    </lineage>
</organism>
<evidence type="ECO:0000313" key="1">
    <source>
        <dbReference type="EnsemblPlants" id="AET5Gv20948400.1"/>
    </source>
</evidence>
<accession>A0A453LY06</accession>
<dbReference type="Gramene" id="AET5Gv20948400.1">
    <property type="protein sequence ID" value="AET5Gv20948400.1"/>
    <property type="gene ID" value="AET5Gv20948400"/>
</dbReference>
<keyword evidence="2" id="KW-1185">Reference proteome</keyword>
<reference evidence="2" key="2">
    <citation type="journal article" date="2017" name="Nat. Plants">
        <title>The Aegilops tauschii genome reveals multiple impacts of transposons.</title>
        <authorList>
            <person name="Zhao G."/>
            <person name="Zou C."/>
            <person name="Li K."/>
            <person name="Wang K."/>
            <person name="Li T."/>
            <person name="Gao L."/>
            <person name="Zhang X."/>
            <person name="Wang H."/>
            <person name="Yang Z."/>
            <person name="Liu X."/>
            <person name="Jiang W."/>
            <person name="Mao L."/>
            <person name="Kong X."/>
            <person name="Jiao Y."/>
            <person name="Jia J."/>
        </authorList>
    </citation>
    <scope>NUCLEOTIDE SEQUENCE [LARGE SCALE GENOMIC DNA]</scope>
    <source>
        <strain evidence="2">cv. AL8/78</strain>
    </source>
</reference>
<dbReference type="EnsemblPlants" id="AET5Gv20948400.1">
    <property type="protein sequence ID" value="AET5Gv20948400.1"/>
    <property type="gene ID" value="AET5Gv20948400"/>
</dbReference>
<dbReference type="AlphaFoldDB" id="A0A453LY06"/>